<evidence type="ECO:0000313" key="5">
    <source>
        <dbReference type="Proteomes" id="UP000271573"/>
    </source>
</evidence>
<dbReference type="InterPro" id="IPR011109">
    <property type="entry name" value="DNA_bind_recombinase_dom"/>
</dbReference>
<dbReference type="Pfam" id="PF07508">
    <property type="entry name" value="Recombinase"/>
    <property type="match status" value="1"/>
</dbReference>
<dbReference type="Gene3D" id="3.90.1750.20">
    <property type="entry name" value="Putative Large Serine Recombinase, Chain B, Domain 2"/>
    <property type="match status" value="1"/>
</dbReference>
<dbReference type="Proteomes" id="UP000271573">
    <property type="component" value="Chromosome"/>
</dbReference>
<dbReference type="PROSITE" id="PS51737">
    <property type="entry name" value="RECOMBINASE_DNA_BIND"/>
    <property type="match status" value="1"/>
</dbReference>
<protein>
    <submittedName>
        <fullName evidence="4">Site-specific recombinase DNA invertase Pin</fullName>
    </submittedName>
</protein>
<reference evidence="4 5" key="1">
    <citation type="submission" date="2018-11" db="EMBL/GenBank/DDBJ databases">
        <title>Complete genome sequence of Nocardioides baekrokdamisoli strain KCTC 39748.</title>
        <authorList>
            <person name="Kang S.W."/>
            <person name="Lee K.C."/>
            <person name="Kim K.K."/>
            <person name="Kim J.S."/>
            <person name="Kim D.S."/>
            <person name="Ko S.H."/>
            <person name="Yang S.H."/>
            <person name="Shin Y.K."/>
            <person name="Lee J.S."/>
        </authorList>
    </citation>
    <scope>NUCLEOTIDE SEQUENCE [LARGE SCALE GENOMIC DNA]</scope>
    <source>
        <strain evidence="4 5">KCTC 39748</strain>
    </source>
</reference>
<dbReference type="GO" id="GO:0003677">
    <property type="term" value="F:DNA binding"/>
    <property type="evidence" value="ECO:0007669"/>
    <property type="project" value="InterPro"/>
</dbReference>
<feature type="domain" description="Recombinase" evidence="3">
    <location>
        <begin position="177"/>
        <end position="273"/>
    </location>
</feature>
<dbReference type="PANTHER" id="PTHR30461:SF23">
    <property type="entry name" value="DNA RECOMBINASE-RELATED"/>
    <property type="match status" value="1"/>
</dbReference>
<dbReference type="GO" id="GO:0000150">
    <property type="term" value="F:DNA strand exchange activity"/>
    <property type="evidence" value="ECO:0007669"/>
    <property type="project" value="InterPro"/>
</dbReference>
<accession>A0A3G9IEL2</accession>
<feature type="domain" description="Resolvase/invertase-type recombinase catalytic" evidence="2">
    <location>
        <begin position="31"/>
        <end position="174"/>
    </location>
</feature>
<keyword evidence="5" id="KW-1185">Reference proteome</keyword>
<organism evidence="4 5">
    <name type="scientific">Nocardioides baekrokdamisoli</name>
    <dbReference type="NCBI Taxonomy" id="1804624"/>
    <lineage>
        <taxon>Bacteria</taxon>
        <taxon>Bacillati</taxon>
        <taxon>Actinomycetota</taxon>
        <taxon>Actinomycetes</taxon>
        <taxon>Propionibacteriales</taxon>
        <taxon>Nocardioidaceae</taxon>
        <taxon>Nocardioides</taxon>
    </lineage>
</organism>
<dbReference type="Gene3D" id="3.40.50.1390">
    <property type="entry name" value="Resolvase, N-terminal catalytic domain"/>
    <property type="match status" value="1"/>
</dbReference>
<dbReference type="SUPFAM" id="SSF53041">
    <property type="entry name" value="Resolvase-like"/>
    <property type="match status" value="1"/>
</dbReference>
<evidence type="ECO:0000256" key="1">
    <source>
        <dbReference type="SAM" id="MobiDB-lite"/>
    </source>
</evidence>
<dbReference type="PROSITE" id="PS51736">
    <property type="entry name" value="RECOMBINASES_3"/>
    <property type="match status" value="1"/>
</dbReference>
<proteinExistence type="predicted"/>
<sequence length="468" mass="51271">MKASDKALTSADALIRTARAKSSATVPGARRAALYLRQSPTRNGEDGIERQRERTTALASSRGWRVVSEYVDLDVSASKTRGKGTDWARMLTDRSAGLIDVVIAVDLDRLLRSTRDLNALIDAGLMAVTVDGEIDLTTADGEFRATMLAGIARFEVRRKGERQSRANQQRAERGGVPKGTRCTGYNTDGTVREDEAETVRALFNEFAQGDTLRTLSRRYELTPSSVRTILTNPRYAGRRTYKGKVVGDGSWTALVDPVAFDLVNARLADPRRKTNATGTTARKYLGSGLFRCACGDTRRIVSGGSGGTRYTCRGCYMTRNREAVDQYVLAVLAARLRQPDALAALRPGIEGRDDAVDLLAEHTALRERLTGLAALVADGTLTPDDVREAVEPLRARLADVETALAEHARTPVLDGLEGVLDKLDEAWPTMTTDRQRALVSLFMTVTLHRAQQGRKGFDPETVTIDWTR</sequence>
<dbReference type="PANTHER" id="PTHR30461">
    <property type="entry name" value="DNA-INVERTASE FROM LAMBDOID PROPHAGE"/>
    <property type="match status" value="1"/>
</dbReference>
<evidence type="ECO:0000259" key="3">
    <source>
        <dbReference type="PROSITE" id="PS51737"/>
    </source>
</evidence>
<evidence type="ECO:0000313" key="4">
    <source>
        <dbReference type="EMBL" id="BBH16796.1"/>
    </source>
</evidence>
<dbReference type="InterPro" id="IPR038109">
    <property type="entry name" value="DNA_bind_recomb_sf"/>
</dbReference>
<dbReference type="OrthoDB" id="4500247at2"/>
<dbReference type="KEGG" id="nbe:Back2_10830"/>
<dbReference type="InterPro" id="IPR006119">
    <property type="entry name" value="Resolv_N"/>
</dbReference>
<dbReference type="InterPro" id="IPR036162">
    <property type="entry name" value="Resolvase-like_N_sf"/>
</dbReference>
<dbReference type="SMART" id="SM00857">
    <property type="entry name" value="Resolvase"/>
    <property type="match status" value="1"/>
</dbReference>
<dbReference type="EMBL" id="AP019307">
    <property type="protein sequence ID" value="BBH16796.1"/>
    <property type="molecule type" value="Genomic_DNA"/>
</dbReference>
<feature type="region of interest" description="Disordered" evidence="1">
    <location>
        <begin position="159"/>
        <end position="188"/>
    </location>
</feature>
<feature type="compositionally biased region" description="Basic and acidic residues" evidence="1">
    <location>
        <begin position="159"/>
        <end position="175"/>
    </location>
</feature>
<dbReference type="InterPro" id="IPR050639">
    <property type="entry name" value="SSR_resolvase"/>
</dbReference>
<gene>
    <name evidence="4" type="ORF">Back2_10830</name>
</gene>
<dbReference type="Pfam" id="PF00239">
    <property type="entry name" value="Resolvase"/>
    <property type="match status" value="1"/>
</dbReference>
<dbReference type="AlphaFoldDB" id="A0A3G9IEL2"/>
<dbReference type="RefSeq" id="WP_125567458.1">
    <property type="nucleotide sequence ID" value="NZ_AP019307.1"/>
</dbReference>
<name>A0A3G9IEL2_9ACTN</name>
<dbReference type="CDD" id="cd00338">
    <property type="entry name" value="Ser_Recombinase"/>
    <property type="match status" value="1"/>
</dbReference>
<evidence type="ECO:0000259" key="2">
    <source>
        <dbReference type="PROSITE" id="PS51736"/>
    </source>
</evidence>